<keyword evidence="7 10" id="KW-0119">Carbohydrate metabolism</keyword>
<evidence type="ECO:0000313" key="11">
    <source>
        <dbReference type="EMBL" id="QTQ12657.1"/>
    </source>
</evidence>
<reference evidence="11" key="1">
    <citation type="submission" date="2020-05" db="EMBL/GenBank/DDBJ databases">
        <authorList>
            <person name="Zeng H."/>
            <person name="Chan Y.K."/>
            <person name="Watt R.M."/>
        </authorList>
    </citation>
    <scope>NUCLEOTIDE SEQUENCE</scope>
    <source>
        <strain evidence="11">ATCC 700773</strain>
    </source>
</reference>
<comment type="similarity">
    <text evidence="2 10">Belongs to the disproportionating enzyme family.</text>
</comment>
<keyword evidence="6 10" id="KW-0808">Transferase</keyword>
<dbReference type="Gene3D" id="3.20.20.80">
    <property type="entry name" value="Glycosidases"/>
    <property type="match status" value="1"/>
</dbReference>
<evidence type="ECO:0000256" key="2">
    <source>
        <dbReference type="ARBA" id="ARBA00005684"/>
    </source>
</evidence>
<evidence type="ECO:0000256" key="3">
    <source>
        <dbReference type="ARBA" id="ARBA00012560"/>
    </source>
</evidence>
<comment type="catalytic activity">
    <reaction evidence="1 10">
        <text>Transfers a segment of a (1-&gt;4)-alpha-D-glucan to a new position in an acceptor, which may be glucose or a (1-&gt;4)-alpha-D-glucan.</text>
        <dbReference type="EC" id="2.4.1.25"/>
    </reaction>
</comment>
<evidence type="ECO:0000256" key="9">
    <source>
        <dbReference type="ARBA" id="ARBA00031501"/>
    </source>
</evidence>
<dbReference type="GO" id="GO:0005975">
    <property type="term" value="P:carbohydrate metabolic process"/>
    <property type="evidence" value="ECO:0007669"/>
    <property type="project" value="InterPro"/>
</dbReference>
<dbReference type="EMBL" id="CP054257">
    <property type="protein sequence ID" value="QTQ12657.1"/>
    <property type="molecule type" value="Genomic_DNA"/>
</dbReference>
<evidence type="ECO:0000256" key="8">
    <source>
        <dbReference type="ARBA" id="ARBA00031423"/>
    </source>
</evidence>
<dbReference type="InterPro" id="IPR017853">
    <property type="entry name" value="GH"/>
</dbReference>
<gene>
    <name evidence="11" type="primary">malQ</name>
    <name evidence="11" type="ORF">HRI96_10875</name>
</gene>
<evidence type="ECO:0000256" key="7">
    <source>
        <dbReference type="ARBA" id="ARBA00023277"/>
    </source>
</evidence>
<dbReference type="NCBIfam" id="NF011080">
    <property type="entry name" value="PRK14508.1-3"/>
    <property type="match status" value="1"/>
</dbReference>
<evidence type="ECO:0000256" key="1">
    <source>
        <dbReference type="ARBA" id="ARBA00000439"/>
    </source>
</evidence>
<dbReference type="PANTHER" id="PTHR32438:SF5">
    <property type="entry name" value="4-ALPHA-GLUCANOTRANSFERASE DPE1, CHLOROPLASTIC_AMYLOPLASTIC"/>
    <property type="match status" value="1"/>
</dbReference>
<reference evidence="11" key="2">
    <citation type="journal article" date="2021" name="Microbiol. Resour. Announc.">
        <title>Complete Genome Sequences of Three Human Oral Treponema parvum Isolates.</title>
        <authorList>
            <person name="Zeng H."/>
            <person name="Watt R.M."/>
        </authorList>
    </citation>
    <scope>NUCLEOTIDE SEQUENCE</scope>
    <source>
        <strain evidence="11">ATCC 700773</strain>
    </source>
</reference>
<dbReference type="InterPro" id="IPR003385">
    <property type="entry name" value="Glyco_hydro_77"/>
</dbReference>
<proteinExistence type="inferred from homology"/>
<protein>
    <recommendedName>
        <fullName evidence="4 10">4-alpha-glucanotransferase</fullName>
        <ecNumber evidence="3 10">2.4.1.25</ecNumber>
    </recommendedName>
    <alternativeName>
        <fullName evidence="8 10">Amylomaltase</fullName>
    </alternativeName>
    <alternativeName>
        <fullName evidence="9 10">Disproportionating enzyme</fullName>
    </alternativeName>
</protein>
<accession>A0A975IDB5</accession>
<dbReference type="PANTHER" id="PTHR32438">
    <property type="entry name" value="4-ALPHA-GLUCANOTRANSFERASE DPE1, CHLOROPLASTIC/AMYLOPLASTIC"/>
    <property type="match status" value="1"/>
</dbReference>
<evidence type="ECO:0000256" key="10">
    <source>
        <dbReference type="RuleBase" id="RU361207"/>
    </source>
</evidence>
<dbReference type="RefSeq" id="WP_210117370.1">
    <property type="nucleotide sequence ID" value="NZ_CP054257.1"/>
</dbReference>
<dbReference type="SUPFAM" id="SSF51445">
    <property type="entry name" value="(Trans)glycosidases"/>
    <property type="match status" value="1"/>
</dbReference>
<keyword evidence="5 10" id="KW-0328">Glycosyltransferase</keyword>
<evidence type="ECO:0000256" key="5">
    <source>
        <dbReference type="ARBA" id="ARBA00022676"/>
    </source>
</evidence>
<dbReference type="Pfam" id="PF02446">
    <property type="entry name" value="Glyco_hydro_77"/>
    <property type="match status" value="1"/>
</dbReference>
<sequence length="525" mass="59534">MQLKRASGILLHPTSLPGSPGIGTIGKNAFDFIDWLSEANQTLWQILPSGPTGYGDSPYASFSTFAGNPLLIDLDILVKEGVLDKDQASPPEYIRTNGNVDFGSVVYWKKPLLKTAAVQFLTRADLKTKRNYELFKAENTFWLDTYAVFMSIKEIYDAKAQKEGVANSMWNAYWPEELKKCNADAVEKWQKDYETDCEIQKAIQYFYFSQWNALKKYANGKGISIIGDIPIFVASDSADVWANQKLFRLTAESLPEFVAGVPPDYFSADGQLWGNPLYNWDEMKKDGYSWWINRIRTVLKQTDYVRIDHFRGFDEYWSVPYGQKTAVHGKWEKGPSYDFFNAIKSELGDIQIIAEDLGIITDSVRKLRDHFCLPGMKILEFAFDKNEAAKGAMTNAFLPHTYDKNSVVYTGTHDNDTVQGWLEKLPLEDKRLIAAYLGFSEGEAQKKCSDGALCRELVRTALASVANWAIIPLQDIYGLGSEARMNMPSTAGGTNWQWRMSEDLLDKDKALWLKKCSMLYARNVL</sequence>
<dbReference type="Proteomes" id="UP000671995">
    <property type="component" value="Chromosome"/>
</dbReference>
<dbReference type="NCBIfam" id="TIGR00217">
    <property type="entry name" value="malQ"/>
    <property type="match status" value="1"/>
</dbReference>
<evidence type="ECO:0000313" key="12">
    <source>
        <dbReference type="Proteomes" id="UP000671995"/>
    </source>
</evidence>
<dbReference type="EC" id="2.4.1.25" evidence="3 10"/>
<dbReference type="GO" id="GO:0004134">
    <property type="term" value="F:4-alpha-glucanotransferase activity"/>
    <property type="evidence" value="ECO:0007669"/>
    <property type="project" value="UniProtKB-EC"/>
</dbReference>
<name>A0A975IDB5_9SPIR</name>
<evidence type="ECO:0000256" key="4">
    <source>
        <dbReference type="ARBA" id="ARBA00020295"/>
    </source>
</evidence>
<dbReference type="AlphaFoldDB" id="A0A975IDB5"/>
<evidence type="ECO:0000256" key="6">
    <source>
        <dbReference type="ARBA" id="ARBA00022679"/>
    </source>
</evidence>
<organism evidence="11 12">
    <name type="scientific">Treponema parvum</name>
    <dbReference type="NCBI Taxonomy" id="138851"/>
    <lineage>
        <taxon>Bacteria</taxon>
        <taxon>Pseudomonadati</taxon>
        <taxon>Spirochaetota</taxon>
        <taxon>Spirochaetia</taxon>
        <taxon>Spirochaetales</taxon>
        <taxon>Treponemataceae</taxon>
        <taxon>Treponema</taxon>
    </lineage>
</organism>